<keyword evidence="2" id="KW-1185">Reference proteome</keyword>
<sequence length="243" mass="27378">MRLEGKYLCGSCYCDAKDNTSPTDNDNPPDFSLNLHSTLAPDLVYDTENQTSESQGPLQCIFEEPGSCLSDFIEVSTFNSDELYALSWSSGLWQLKIPSSICKFHYAEFVGKYKEGTPTITNRCCDPFECHQQRVKKKLSPVTISLVCVAKEKKLHIVFGNSICYNCIYRIHNFQSDPKNDSTDLSRKPSSSSSSLLTPTLRKEQAADALSEMKVSIINPSRYLAGRIEYGKRKVQEITRDIQ</sequence>
<accession>A0A9C6U3L5</accession>
<evidence type="ECO:0000256" key="1">
    <source>
        <dbReference type="SAM" id="MobiDB-lite"/>
    </source>
</evidence>
<organism evidence="2 3">
    <name type="scientific">Frankliniella occidentalis</name>
    <name type="common">Western flower thrips</name>
    <name type="synonym">Euthrips occidentalis</name>
    <dbReference type="NCBI Taxonomy" id="133901"/>
    <lineage>
        <taxon>Eukaryota</taxon>
        <taxon>Metazoa</taxon>
        <taxon>Ecdysozoa</taxon>
        <taxon>Arthropoda</taxon>
        <taxon>Hexapoda</taxon>
        <taxon>Insecta</taxon>
        <taxon>Pterygota</taxon>
        <taxon>Neoptera</taxon>
        <taxon>Paraneoptera</taxon>
        <taxon>Thysanoptera</taxon>
        <taxon>Terebrantia</taxon>
        <taxon>Thripoidea</taxon>
        <taxon>Thripidae</taxon>
        <taxon>Frankliniella</taxon>
    </lineage>
</organism>
<name>A0A9C6U3L5_FRAOC</name>
<dbReference type="Proteomes" id="UP000504606">
    <property type="component" value="Unplaced"/>
</dbReference>
<feature type="compositionally biased region" description="Low complexity" evidence="1">
    <location>
        <begin position="188"/>
        <end position="199"/>
    </location>
</feature>
<protein>
    <submittedName>
        <fullName evidence="3">Uncharacterized protein LOC127748971</fullName>
    </submittedName>
</protein>
<reference evidence="3" key="1">
    <citation type="submission" date="2025-08" db="UniProtKB">
        <authorList>
            <consortium name="RefSeq"/>
        </authorList>
    </citation>
    <scope>IDENTIFICATION</scope>
    <source>
        <tissue evidence="3">Whole organism</tissue>
    </source>
</reference>
<gene>
    <name evidence="3" type="primary">LOC127748971</name>
</gene>
<feature type="region of interest" description="Disordered" evidence="1">
    <location>
        <begin position="180"/>
        <end position="199"/>
    </location>
</feature>
<evidence type="ECO:0000313" key="2">
    <source>
        <dbReference type="Proteomes" id="UP000504606"/>
    </source>
</evidence>
<dbReference type="GeneID" id="127748971"/>
<dbReference type="KEGG" id="foc:127748971"/>
<dbReference type="AlphaFoldDB" id="A0A9C6U3L5"/>
<evidence type="ECO:0000313" key="3">
    <source>
        <dbReference type="RefSeq" id="XP_052121028.1"/>
    </source>
</evidence>
<dbReference type="RefSeq" id="XP_052121028.1">
    <property type="nucleotide sequence ID" value="XM_052265068.1"/>
</dbReference>
<proteinExistence type="predicted"/>